<keyword evidence="2" id="KW-1185">Reference proteome</keyword>
<name>A0AAV4WYP3_9ARAC</name>
<dbReference type="Proteomes" id="UP001054837">
    <property type="component" value="Unassembled WGS sequence"/>
</dbReference>
<accession>A0AAV4WYP3</accession>
<dbReference type="EMBL" id="BPLQ01015358">
    <property type="protein sequence ID" value="GIY87602.1"/>
    <property type="molecule type" value="Genomic_DNA"/>
</dbReference>
<gene>
    <name evidence="1" type="ORF">CDAR_17101</name>
</gene>
<dbReference type="AlphaFoldDB" id="A0AAV4WYP3"/>
<evidence type="ECO:0000313" key="2">
    <source>
        <dbReference type="Proteomes" id="UP001054837"/>
    </source>
</evidence>
<comment type="caution">
    <text evidence="1">The sequence shown here is derived from an EMBL/GenBank/DDBJ whole genome shotgun (WGS) entry which is preliminary data.</text>
</comment>
<proteinExistence type="predicted"/>
<sequence length="98" mass="10768">MKLPSDYCGLPDVHPAGHQRQVVMITMTGHIGPGKWQEFNIDSTFGHGGAGIEPDTHKKIDWKRLPVHPASGLCSPYFRSAVNLTNILDSAIHQKVIV</sequence>
<evidence type="ECO:0000313" key="1">
    <source>
        <dbReference type="EMBL" id="GIY87602.1"/>
    </source>
</evidence>
<reference evidence="1 2" key="1">
    <citation type="submission" date="2021-06" db="EMBL/GenBank/DDBJ databases">
        <title>Caerostris darwini draft genome.</title>
        <authorList>
            <person name="Kono N."/>
            <person name="Arakawa K."/>
        </authorList>
    </citation>
    <scope>NUCLEOTIDE SEQUENCE [LARGE SCALE GENOMIC DNA]</scope>
</reference>
<organism evidence="1 2">
    <name type="scientific">Caerostris darwini</name>
    <dbReference type="NCBI Taxonomy" id="1538125"/>
    <lineage>
        <taxon>Eukaryota</taxon>
        <taxon>Metazoa</taxon>
        <taxon>Ecdysozoa</taxon>
        <taxon>Arthropoda</taxon>
        <taxon>Chelicerata</taxon>
        <taxon>Arachnida</taxon>
        <taxon>Araneae</taxon>
        <taxon>Araneomorphae</taxon>
        <taxon>Entelegynae</taxon>
        <taxon>Araneoidea</taxon>
        <taxon>Araneidae</taxon>
        <taxon>Caerostris</taxon>
    </lineage>
</organism>
<protein>
    <submittedName>
        <fullName evidence="1">Uncharacterized protein</fullName>
    </submittedName>
</protein>